<evidence type="ECO:0000313" key="4">
    <source>
        <dbReference type="Proteomes" id="UP000285092"/>
    </source>
</evidence>
<evidence type="ECO:0000313" key="3">
    <source>
        <dbReference type="EMBL" id="RIV77228.1"/>
    </source>
</evidence>
<sequence length="91" mass="9702">MHGPNGILRSLRAKGTAPVSHGERARPAGTDADRAAGVALNGVGLAGTEAPVDRERVTELRQAIEQGRYRLDPRKTADAMIAAGFMPRNER</sequence>
<dbReference type="Proteomes" id="UP000285092">
    <property type="component" value="Unassembled WGS sequence"/>
</dbReference>
<protein>
    <submittedName>
        <fullName evidence="3">Flagellar biosynthesis anti-sigma factor FlgM</fullName>
    </submittedName>
</protein>
<accession>A0A418NGP3</accession>
<keyword evidence="4" id="KW-1185">Reference proteome</keyword>
<comment type="caution">
    <text evidence="3">The sequence shown here is derived from an EMBL/GenBank/DDBJ whole genome shotgun (WGS) entry which is preliminary data.</text>
</comment>
<evidence type="ECO:0000259" key="2">
    <source>
        <dbReference type="Pfam" id="PF04316"/>
    </source>
</evidence>
<organism evidence="3 4">
    <name type="scientific">Pelagerythrobacter aerophilus</name>
    <dbReference type="NCBI Taxonomy" id="2306995"/>
    <lineage>
        <taxon>Bacteria</taxon>
        <taxon>Pseudomonadati</taxon>
        <taxon>Pseudomonadota</taxon>
        <taxon>Alphaproteobacteria</taxon>
        <taxon>Sphingomonadales</taxon>
        <taxon>Erythrobacteraceae</taxon>
        <taxon>Pelagerythrobacter</taxon>
    </lineage>
</organism>
<feature type="region of interest" description="Disordered" evidence="1">
    <location>
        <begin position="1"/>
        <end position="33"/>
    </location>
</feature>
<dbReference type="SUPFAM" id="SSF101498">
    <property type="entry name" value="Anti-sigma factor FlgM"/>
    <property type="match status" value="1"/>
</dbReference>
<proteinExistence type="predicted"/>
<name>A0A418NGP3_9SPHN</name>
<dbReference type="InterPro" id="IPR031316">
    <property type="entry name" value="FlgM_C"/>
</dbReference>
<dbReference type="OrthoDB" id="7392062at2"/>
<keyword evidence="3" id="KW-0282">Flagellum</keyword>
<dbReference type="EMBL" id="QXFK01000018">
    <property type="protein sequence ID" value="RIV77228.1"/>
    <property type="molecule type" value="Genomic_DNA"/>
</dbReference>
<dbReference type="AlphaFoldDB" id="A0A418NGP3"/>
<evidence type="ECO:0000256" key="1">
    <source>
        <dbReference type="SAM" id="MobiDB-lite"/>
    </source>
</evidence>
<feature type="domain" description="Anti-sigma-28 factor FlgM C-terminal" evidence="2">
    <location>
        <begin position="49"/>
        <end position="81"/>
    </location>
</feature>
<feature type="compositionally biased region" description="Basic and acidic residues" evidence="1">
    <location>
        <begin position="21"/>
        <end position="33"/>
    </location>
</feature>
<keyword evidence="3" id="KW-0966">Cell projection</keyword>
<keyword evidence="3" id="KW-0969">Cilium</keyword>
<dbReference type="InterPro" id="IPR035890">
    <property type="entry name" value="Anti-sigma-28_factor_FlgM_sf"/>
</dbReference>
<dbReference type="Pfam" id="PF04316">
    <property type="entry name" value="FlgM"/>
    <property type="match status" value="1"/>
</dbReference>
<reference evidence="3 4" key="1">
    <citation type="submission" date="2018-08" db="EMBL/GenBank/DDBJ databases">
        <title>Altererythrobacter sp.Ery1 and Ery12, the genome sequencing of novel strains in genus Alterythrobacter.</title>
        <authorList>
            <person name="Cheng H."/>
            <person name="Wu Y.-H."/>
            <person name="Fang C."/>
            <person name="Xu X.-W."/>
        </authorList>
    </citation>
    <scope>NUCLEOTIDE SEQUENCE [LARGE SCALE GENOMIC DNA]</scope>
    <source>
        <strain evidence="3 4">Ery1</strain>
    </source>
</reference>
<gene>
    <name evidence="3" type="ORF">D2V04_13580</name>
</gene>